<reference evidence="1" key="1">
    <citation type="journal article" date="2020" name="Stud. Mycol.">
        <title>101 Dothideomycetes genomes: a test case for predicting lifestyles and emergence of pathogens.</title>
        <authorList>
            <person name="Haridas S."/>
            <person name="Albert R."/>
            <person name="Binder M."/>
            <person name="Bloem J."/>
            <person name="Labutti K."/>
            <person name="Salamov A."/>
            <person name="Andreopoulos B."/>
            <person name="Baker S."/>
            <person name="Barry K."/>
            <person name="Bills G."/>
            <person name="Bluhm B."/>
            <person name="Cannon C."/>
            <person name="Castanera R."/>
            <person name="Culley D."/>
            <person name="Daum C."/>
            <person name="Ezra D."/>
            <person name="Gonzalez J."/>
            <person name="Henrissat B."/>
            <person name="Kuo A."/>
            <person name="Liang C."/>
            <person name="Lipzen A."/>
            <person name="Lutzoni F."/>
            <person name="Magnuson J."/>
            <person name="Mondo S."/>
            <person name="Nolan M."/>
            <person name="Ohm R."/>
            <person name="Pangilinan J."/>
            <person name="Park H.-J."/>
            <person name="Ramirez L."/>
            <person name="Alfaro M."/>
            <person name="Sun H."/>
            <person name="Tritt A."/>
            <person name="Yoshinaga Y."/>
            <person name="Zwiers L.-H."/>
            <person name="Turgeon B."/>
            <person name="Goodwin S."/>
            <person name="Spatafora J."/>
            <person name="Crous P."/>
            <person name="Grigoriev I."/>
        </authorList>
    </citation>
    <scope>NUCLEOTIDE SEQUENCE</scope>
    <source>
        <strain evidence="1">CBS 113979</strain>
    </source>
</reference>
<feature type="non-terminal residue" evidence="1">
    <location>
        <position position="85"/>
    </location>
</feature>
<dbReference type="SUPFAM" id="SSF48403">
    <property type="entry name" value="Ankyrin repeat"/>
    <property type="match status" value="1"/>
</dbReference>
<keyword evidence="2" id="KW-1185">Reference proteome</keyword>
<dbReference type="Gene3D" id="1.25.40.20">
    <property type="entry name" value="Ankyrin repeat-containing domain"/>
    <property type="match status" value="1"/>
</dbReference>
<dbReference type="AlphaFoldDB" id="A0A6G1HDN9"/>
<sequence length="85" mass="9784">MLLEHPDIDVNSKDDAGRIPLYDAILVCDYDDDDTTEHHRNESMKLILGHANLDVNANIPLWQTDALHYATEHHCCEPLRLLLEH</sequence>
<name>A0A6G1HDN9_9PEZI</name>
<proteinExistence type="predicted"/>
<dbReference type="EMBL" id="ML977140">
    <property type="protein sequence ID" value="KAF1991139.1"/>
    <property type="molecule type" value="Genomic_DNA"/>
</dbReference>
<dbReference type="InterPro" id="IPR036770">
    <property type="entry name" value="Ankyrin_rpt-contain_sf"/>
</dbReference>
<protein>
    <recommendedName>
        <fullName evidence="3">Ankyrin</fullName>
    </recommendedName>
</protein>
<organism evidence="1 2">
    <name type="scientific">Aulographum hederae CBS 113979</name>
    <dbReference type="NCBI Taxonomy" id="1176131"/>
    <lineage>
        <taxon>Eukaryota</taxon>
        <taxon>Fungi</taxon>
        <taxon>Dikarya</taxon>
        <taxon>Ascomycota</taxon>
        <taxon>Pezizomycotina</taxon>
        <taxon>Dothideomycetes</taxon>
        <taxon>Pleosporomycetidae</taxon>
        <taxon>Aulographales</taxon>
        <taxon>Aulographaceae</taxon>
    </lineage>
</organism>
<evidence type="ECO:0008006" key="3">
    <source>
        <dbReference type="Google" id="ProtNLM"/>
    </source>
</evidence>
<dbReference type="Proteomes" id="UP000800041">
    <property type="component" value="Unassembled WGS sequence"/>
</dbReference>
<evidence type="ECO:0000313" key="1">
    <source>
        <dbReference type="EMBL" id="KAF1991139.1"/>
    </source>
</evidence>
<accession>A0A6G1HDN9</accession>
<dbReference type="OrthoDB" id="20872at2759"/>
<evidence type="ECO:0000313" key="2">
    <source>
        <dbReference type="Proteomes" id="UP000800041"/>
    </source>
</evidence>
<gene>
    <name evidence="1" type="ORF">K402DRAFT_347104</name>
</gene>